<evidence type="ECO:0000313" key="21">
    <source>
        <dbReference type="Proteomes" id="UP001567538"/>
    </source>
</evidence>
<dbReference type="GO" id="GO:0004674">
    <property type="term" value="F:protein serine/threonine kinase activity"/>
    <property type="evidence" value="ECO:0007669"/>
    <property type="project" value="UniProtKB-KW"/>
</dbReference>
<keyword evidence="4" id="KW-0808">Transferase</keyword>
<keyword evidence="11 17" id="KW-0472">Membrane</keyword>
<feature type="domain" description="Protein kinase" evidence="19">
    <location>
        <begin position="373"/>
        <end position="653"/>
    </location>
</feature>
<comment type="catalytic activity">
    <reaction evidence="14">
        <text>L-seryl-[protein] + ATP = O-phospho-L-seryl-[protein] + ADP + H(+)</text>
        <dbReference type="Rhea" id="RHEA:17989"/>
        <dbReference type="Rhea" id="RHEA-COMP:9863"/>
        <dbReference type="Rhea" id="RHEA-COMP:11604"/>
        <dbReference type="ChEBI" id="CHEBI:15378"/>
        <dbReference type="ChEBI" id="CHEBI:29999"/>
        <dbReference type="ChEBI" id="CHEBI:30616"/>
        <dbReference type="ChEBI" id="CHEBI:83421"/>
        <dbReference type="ChEBI" id="CHEBI:456216"/>
        <dbReference type="EC" id="2.7.11.1"/>
    </reaction>
</comment>
<organism evidence="20 21">
    <name type="scientific">Salvia divinorum</name>
    <name type="common">Maria pastora</name>
    <name type="synonym">Diviner's sage</name>
    <dbReference type="NCBI Taxonomy" id="28513"/>
    <lineage>
        <taxon>Eukaryota</taxon>
        <taxon>Viridiplantae</taxon>
        <taxon>Streptophyta</taxon>
        <taxon>Embryophyta</taxon>
        <taxon>Tracheophyta</taxon>
        <taxon>Spermatophyta</taxon>
        <taxon>Magnoliopsida</taxon>
        <taxon>eudicotyledons</taxon>
        <taxon>Gunneridae</taxon>
        <taxon>Pentapetalae</taxon>
        <taxon>asterids</taxon>
        <taxon>lamiids</taxon>
        <taxon>Lamiales</taxon>
        <taxon>Lamiaceae</taxon>
        <taxon>Nepetoideae</taxon>
        <taxon>Mentheae</taxon>
        <taxon>Salviinae</taxon>
        <taxon>Salvia</taxon>
        <taxon>Salvia subgen. Calosphace</taxon>
    </lineage>
</organism>
<dbReference type="InterPro" id="IPR017441">
    <property type="entry name" value="Protein_kinase_ATP_BS"/>
</dbReference>
<evidence type="ECO:0000256" key="11">
    <source>
        <dbReference type="ARBA" id="ARBA00023136"/>
    </source>
</evidence>
<dbReference type="InterPro" id="IPR032872">
    <property type="entry name" value="WAK_assoc_C"/>
</dbReference>
<feature type="binding site" evidence="15">
    <location>
        <position position="401"/>
    </location>
    <ligand>
        <name>ATP</name>
        <dbReference type="ChEBI" id="CHEBI:30616"/>
    </ligand>
</feature>
<keyword evidence="8" id="KW-0418">Kinase</keyword>
<keyword evidence="10 17" id="KW-1133">Transmembrane helix</keyword>
<feature type="compositionally biased region" description="Low complexity" evidence="16">
    <location>
        <begin position="674"/>
        <end position="689"/>
    </location>
</feature>
<evidence type="ECO:0000256" key="17">
    <source>
        <dbReference type="SAM" id="Phobius"/>
    </source>
</evidence>
<feature type="chain" id="PRO_5044743653" description="non-specific serine/threonine protein kinase" evidence="18">
    <location>
        <begin position="20"/>
        <end position="861"/>
    </location>
</feature>
<dbReference type="Proteomes" id="UP001567538">
    <property type="component" value="Unassembled WGS sequence"/>
</dbReference>
<evidence type="ECO:0000256" key="15">
    <source>
        <dbReference type="PROSITE-ProRule" id="PRU10141"/>
    </source>
</evidence>
<dbReference type="EC" id="2.7.11.1" evidence="2"/>
<evidence type="ECO:0000256" key="16">
    <source>
        <dbReference type="SAM" id="MobiDB-lite"/>
    </source>
</evidence>
<evidence type="ECO:0000256" key="13">
    <source>
        <dbReference type="ARBA" id="ARBA00047899"/>
    </source>
</evidence>
<evidence type="ECO:0000259" key="19">
    <source>
        <dbReference type="PROSITE" id="PS50011"/>
    </source>
</evidence>
<protein>
    <recommendedName>
        <fullName evidence="2">non-specific serine/threonine protein kinase</fullName>
        <ecNumber evidence="2">2.7.11.1</ecNumber>
    </recommendedName>
</protein>
<evidence type="ECO:0000256" key="3">
    <source>
        <dbReference type="ARBA" id="ARBA00022527"/>
    </source>
</evidence>
<dbReference type="PROSITE" id="PS00108">
    <property type="entry name" value="PROTEIN_KINASE_ST"/>
    <property type="match status" value="1"/>
</dbReference>
<reference evidence="20 21" key="1">
    <citation type="submission" date="2024-06" db="EMBL/GenBank/DDBJ databases">
        <title>A chromosome level genome sequence of Diviner's sage (Salvia divinorum).</title>
        <authorList>
            <person name="Ford S.A."/>
            <person name="Ro D.-K."/>
            <person name="Ness R.W."/>
            <person name="Phillips M.A."/>
        </authorList>
    </citation>
    <scope>NUCLEOTIDE SEQUENCE [LARGE SCALE GENOMIC DNA]</scope>
    <source>
        <strain evidence="20">SAF-2024a</strain>
        <tissue evidence="20">Leaf</tissue>
    </source>
</reference>
<dbReference type="InterPro" id="IPR008271">
    <property type="entry name" value="Ser/Thr_kinase_AS"/>
</dbReference>
<sequence>MPLTLFSLLAAALLAAAYSQTTTTFSNCDRTFSCGAIRNISYPFVGGARPSHCGLPDLALTCRSNNVTVLTHNSLNYRVLLLDQAQKRLVLSRTDLYHTSCPSRFRNSTLKSTLLSSDAPRNEELTLFYGCNAPTSMTRRPHNLFNCSSSSFNFSDAYYLVGPVPRDPILRFIHCNVSISLLVLSEVGDRLANSRLSLGRALKQGFSVNYSVPEERLCSECYRLGGQCGYDSVLSELVCACGDRPCPFALTLPPEASPSPQVANSGGSNIGRSIGLPIGGAVLAGIGLGWLIFYFRQKRKQRLQLLATGSTQTASKDSLTPLSSKDPSTPPSTKFVKSIPSYPSSNSDFGRDSTYFGVQVFNYSELEEATNNFDPSKALGEGGFGTVYYGVLADGRVVAVKRLYENNFKRVEQFMNEVEILTQVRHANLVALFGCTSKRSRELLLVYEYIPNGTVADHLHGKRAASGLLSWPVRLNIAIETAEALAYLHKSEIIHRDVKTNNILLDNDFHVKVADFGLSRLFPLDATHVSTAPQGTPGYVDPEYYQCYQLTEKSDVYSFGVVLIELISSLQAVDTNRHRHDINLANMAVNNIQNHTLHELVDSSIGFETNTTVRRMATLVAELAFRCLQQVKDMRPSMEEVLEALKSIKNEDFNAHKVEIVDILVDDETGLLKSSVAPPSPDSVAASGSTPNSNRRRRHSGIPPSTGRQALLNNNRCRKVADSGRIERPSPLLDSPPEGSSISLTFSETASAIGGGEETNKSFSLLLTNVSLPFSGALLFSLLPLRSEEASQQRGGSRLPLPPPPVARLSSIRRVLLRRRWITGLAEGLLAGLAATAHASSLNLCRVAISLELICGFRLNG</sequence>
<feature type="compositionally biased region" description="Low complexity" evidence="16">
    <location>
        <begin position="317"/>
        <end position="334"/>
    </location>
</feature>
<dbReference type="GO" id="GO:0005524">
    <property type="term" value="F:ATP binding"/>
    <property type="evidence" value="ECO:0007669"/>
    <property type="project" value="UniProtKB-UniRule"/>
</dbReference>
<keyword evidence="9 15" id="KW-0067">ATP-binding</keyword>
<dbReference type="FunFam" id="3.30.200.20:FF:000162">
    <property type="entry name" value="Adenine nucleotide alpha hydrolase-like domain kinase"/>
    <property type="match status" value="1"/>
</dbReference>
<evidence type="ECO:0000256" key="1">
    <source>
        <dbReference type="ARBA" id="ARBA00004167"/>
    </source>
</evidence>
<dbReference type="PANTHER" id="PTHR46008">
    <property type="entry name" value="LEAF RUST 10 DISEASE-RESISTANCE LOCUS RECEPTOR-LIKE PROTEIN KINASE-LIKE 1.4"/>
    <property type="match status" value="1"/>
</dbReference>
<keyword evidence="5 17" id="KW-0812">Transmembrane</keyword>
<evidence type="ECO:0000256" key="5">
    <source>
        <dbReference type="ARBA" id="ARBA00022692"/>
    </source>
</evidence>
<evidence type="ECO:0000256" key="18">
    <source>
        <dbReference type="SAM" id="SignalP"/>
    </source>
</evidence>
<feature type="transmembrane region" description="Helical" evidence="17">
    <location>
        <begin position="274"/>
        <end position="295"/>
    </location>
</feature>
<dbReference type="InterPro" id="IPR011009">
    <property type="entry name" value="Kinase-like_dom_sf"/>
</dbReference>
<feature type="region of interest" description="Disordered" evidence="16">
    <location>
        <begin position="674"/>
        <end position="714"/>
    </location>
</feature>
<evidence type="ECO:0000256" key="6">
    <source>
        <dbReference type="ARBA" id="ARBA00022729"/>
    </source>
</evidence>
<dbReference type="PANTHER" id="PTHR46008:SF63">
    <property type="entry name" value="LEAF RUST 10 DISEASE-RESISTANCE LOCUS RECEPTOR-LIKE PROTEIN KINASE-LIKE 1.4 ISOFORM X1"/>
    <property type="match status" value="1"/>
</dbReference>
<keyword evidence="3" id="KW-0723">Serine/threonine-protein kinase</keyword>
<keyword evidence="6 18" id="KW-0732">Signal</keyword>
<dbReference type="Gene3D" id="1.10.510.10">
    <property type="entry name" value="Transferase(Phosphotransferase) domain 1"/>
    <property type="match status" value="1"/>
</dbReference>
<dbReference type="FunFam" id="1.10.510.10:FF:000161">
    <property type="entry name" value="Wall-associated receptor kinase-like 20"/>
    <property type="match status" value="1"/>
</dbReference>
<dbReference type="SUPFAM" id="SSF56112">
    <property type="entry name" value="Protein kinase-like (PK-like)"/>
    <property type="match status" value="1"/>
</dbReference>
<feature type="region of interest" description="Disordered" evidence="16">
    <location>
        <begin position="314"/>
        <end position="345"/>
    </location>
</feature>
<dbReference type="Pfam" id="PF14380">
    <property type="entry name" value="WAK_assoc"/>
    <property type="match status" value="1"/>
</dbReference>
<comment type="catalytic activity">
    <reaction evidence="13">
        <text>L-threonyl-[protein] + ATP = O-phospho-L-threonyl-[protein] + ADP + H(+)</text>
        <dbReference type="Rhea" id="RHEA:46608"/>
        <dbReference type="Rhea" id="RHEA-COMP:11060"/>
        <dbReference type="Rhea" id="RHEA-COMP:11605"/>
        <dbReference type="ChEBI" id="CHEBI:15378"/>
        <dbReference type="ChEBI" id="CHEBI:30013"/>
        <dbReference type="ChEBI" id="CHEBI:30616"/>
        <dbReference type="ChEBI" id="CHEBI:61977"/>
        <dbReference type="ChEBI" id="CHEBI:456216"/>
        <dbReference type="EC" id="2.7.11.1"/>
    </reaction>
</comment>
<feature type="signal peptide" evidence="18">
    <location>
        <begin position="1"/>
        <end position="19"/>
    </location>
</feature>
<dbReference type="PROSITE" id="PS00107">
    <property type="entry name" value="PROTEIN_KINASE_ATP"/>
    <property type="match status" value="1"/>
</dbReference>
<evidence type="ECO:0000256" key="9">
    <source>
        <dbReference type="ARBA" id="ARBA00022840"/>
    </source>
</evidence>
<keyword evidence="7 15" id="KW-0547">Nucleotide-binding</keyword>
<dbReference type="Pfam" id="PF00069">
    <property type="entry name" value="Pkinase"/>
    <property type="match status" value="1"/>
</dbReference>
<dbReference type="AlphaFoldDB" id="A0ABD1FYL0"/>
<dbReference type="SMART" id="SM00220">
    <property type="entry name" value="S_TKc"/>
    <property type="match status" value="1"/>
</dbReference>
<dbReference type="Pfam" id="PF13947">
    <property type="entry name" value="GUB_WAK_bind"/>
    <property type="match status" value="1"/>
</dbReference>
<gene>
    <name evidence="20" type="ORF">AAHA92_29507</name>
</gene>
<evidence type="ECO:0000256" key="2">
    <source>
        <dbReference type="ARBA" id="ARBA00012513"/>
    </source>
</evidence>
<dbReference type="Gene3D" id="3.30.200.20">
    <property type="entry name" value="Phosphorylase Kinase, domain 1"/>
    <property type="match status" value="1"/>
</dbReference>
<keyword evidence="21" id="KW-1185">Reference proteome</keyword>
<evidence type="ECO:0000256" key="7">
    <source>
        <dbReference type="ARBA" id="ARBA00022741"/>
    </source>
</evidence>
<evidence type="ECO:0000256" key="8">
    <source>
        <dbReference type="ARBA" id="ARBA00022777"/>
    </source>
</evidence>
<evidence type="ECO:0000256" key="4">
    <source>
        <dbReference type="ARBA" id="ARBA00022679"/>
    </source>
</evidence>
<dbReference type="InterPro" id="IPR000719">
    <property type="entry name" value="Prot_kinase_dom"/>
</dbReference>
<name>A0ABD1FYL0_SALDI</name>
<dbReference type="PROSITE" id="PS50011">
    <property type="entry name" value="PROTEIN_KINASE_DOM"/>
    <property type="match status" value="1"/>
</dbReference>
<evidence type="ECO:0000256" key="14">
    <source>
        <dbReference type="ARBA" id="ARBA00048679"/>
    </source>
</evidence>
<keyword evidence="12" id="KW-0325">Glycoprotein</keyword>
<dbReference type="InterPro" id="IPR025287">
    <property type="entry name" value="WAK_GUB"/>
</dbReference>
<comment type="subcellular location">
    <subcellularLocation>
        <location evidence="1">Membrane</location>
        <topology evidence="1">Single-pass membrane protein</topology>
    </subcellularLocation>
</comment>
<proteinExistence type="predicted"/>
<dbReference type="EMBL" id="JBEAFC010000011">
    <property type="protein sequence ID" value="KAL1536935.1"/>
    <property type="molecule type" value="Genomic_DNA"/>
</dbReference>
<comment type="caution">
    <text evidence="20">The sequence shown here is derived from an EMBL/GenBank/DDBJ whole genome shotgun (WGS) entry which is preliminary data.</text>
</comment>
<evidence type="ECO:0000256" key="10">
    <source>
        <dbReference type="ARBA" id="ARBA00022989"/>
    </source>
</evidence>
<evidence type="ECO:0000256" key="12">
    <source>
        <dbReference type="ARBA" id="ARBA00023180"/>
    </source>
</evidence>
<accession>A0ABD1FYL0</accession>
<evidence type="ECO:0000313" key="20">
    <source>
        <dbReference type="EMBL" id="KAL1536935.1"/>
    </source>
</evidence>
<dbReference type="GO" id="GO:0005886">
    <property type="term" value="C:plasma membrane"/>
    <property type="evidence" value="ECO:0007669"/>
    <property type="project" value="UniProtKB-ARBA"/>
</dbReference>